<reference evidence="1 2" key="1">
    <citation type="submission" date="2024-05" db="EMBL/GenBank/DDBJ databases">
        <authorList>
            <person name="Liu Q."/>
            <person name="Xin Y.-H."/>
        </authorList>
    </citation>
    <scope>NUCLEOTIDE SEQUENCE [LARGE SCALE GENOMIC DNA]</scope>
    <source>
        <strain evidence="1 2">CGMCC 1.10181</strain>
    </source>
</reference>
<dbReference type="EMBL" id="JBDIME010000048">
    <property type="protein sequence ID" value="MEN2793453.1"/>
    <property type="molecule type" value="Genomic_DNA"/>
</dbReference>
<keyword evidence="2" id="KW-1185">Reference proteome</keyword>
<accession>A0ABU9YCB7</accession>
<dbReference type="RefSeq" id="WP_343887567.1">
    <property type="nucleotide sequence ID" value="NZ_BAAAEH010000004.1"/>
</dbReference>
<comment type="caution">
    <text evidence="1">The sequence shown here is derived from an EMBL/GenBank/DDBJ whole genome shotgun (WGS) entry which is preliminary data.</text>
</comment>
<organism evidence="1 2">
    <name type="scientific">Sphingomonas oligophenolica</name>
    <dbReference type="NCBI Taxonomy" id="301154"/>
    <lineage>
        <taxon>Bacteria</taxon>
        <taxon>Pseudomonadati</taxon>
        <taxon>Pseudomonadota</taxon>
        <taxon>Alphaproteobacteria</taxon>
        <taxon>Sphingomonadales</taxon>
        <taxon>Sphingomonadaceae</taxon>
        <taxon>Sphingomonas</taxon>
    </lineage>
</organism>
<protein>
    <submittedName>
        <fullName evidence="1">Uncharacterized protein</fullName>
    </submittedName>
</protein>
<dbReference type="Proteomes" id="UP001419910">
    <property type="component" value="Unassembled WGS sequence"/>
</dbReference>
<sequence length="103" mass="11315">MENLTITITEAADESGYLYDVYACDAHEVVEGMESEGGGLCTGEIEDALKMAVELAQRVMFRSRIDVRQKGTPLEGTETCKWCGKDVFPDAEGKCLECELPTD</sequence>
<gene>
    <name evidence="1" type="ORF">ABC974_27790</name>
</gene>
<evidence type="ECO:0000313" key="2">
    <source>
        <dbReference type="Proteomes" id="UP001419910"/>
    </source>
</evidence>
<evidence type="ECO:0000313" key="1">
    <source>
        <dbReference type="EMBL" id="MEN2793453.1"/>
    </source>
</evidence>
<proteinExistence type="predicted"/>
<name>A0ABU9YCB7_9SPHN</name>